<dbReference type="SUPFAM" id="SSF54523">
    <property type="entry name" value="Pili subunits"/>
    <property type="match status" value="1"/>
</dbReference>
<reference evidence="2 3" key="1">
    <citation type="submission" date="2019-02" db="EMBL/GenBank/DDBJ databases">
        <title>Deep-cultivation of Planctomycetes and their phenomic and genomic characterization uncovers novel biology.</title>
        <authorList>
            <person name="Wiegand S."/>
            <person name="Jogler M."/>
            <person name="Boedeker C."/>
            <person name="Pinto D."/>
            <person name="Vollmers J."/>
            <person name="Rivas-Marin E."/>
            <person name="Kohn T."/>
            <person name="Peeters S.H."/>
            <person name="Heuer A."/>
            <person name="Rast P."/>
            <person name="Oberbeckmann S."/>
            <person name="Bunk B."/>
            <person name="Jeske O."/>
            <person name="Meyerdierks A."/>
            <person name="Storesund J.E."/>
            <person name="Kallscheuer N."/>
            <person name="Luecker S."/>
            <person name="Lage O.M."/>
            <person name="Pohl T."/>
            <person name="Merkel B.J."/>
            <person name="Hornburger P."/>
            <person name="Mueller R.-W."/>
            <person name="Bruemmer F."/>
            <person name="Labrenz M."/>
            <person name="Spormann A.M."/>
            <person name="Op den Camp H."/>
            <person name="Overmann J."/>
            <person name="Amann R."/>
            <person name="Jetten M.S.M."/>
            <person name="Mascher T."/>
            <person name="Medema M.H."/>
            <person name="Devos D.P."/>
            <person name="Kaster A.-K."/>
            <person name="Ovreas L."/>
            <person name="Rohde M."/>
            <person name="Galperin M.Y."/>
            <person name="Jogler C."/>
        </authorList>
    </citation>
    <scope>NUCLEOTIDE SEQUENCE [LARGE SCALE GENOMIC DNA]</scope>
    <source>
        <strain evidence="2 3">Pan161</strain>
    </source>
</reference>
<sequence length="322" mass="34958">MKRLRRGFTLIELLVVIAIIAILIALLLPAVQMAREAARRTQCKNHLKQLGLALHNYHETHSRLPLLAADSLYGYSPSAQLLPHLEQGNLHDLIDFREPLLTGPAWAATINPALEVVAQQALPVFMCPSDAGSVFYADENGTIWAGSNYMVNGGSGQSLAYCTSENDGLFWRGSSTRFRDITDGTSNTIFMAETLFGDRGPDTATLLNADRQMKRVSGGGPCSATSDDLTGRGATQYEGRRAASWIRALGYNTLVHGYYPPNSPHPDVTHHGEVISGARSLHIGGANVLLCDGSVRFVSENVHLQTLRDLFGRADGNVLGEF</sequence>
<evidence type="ECO:0000313" key="2">
    <source>
        <dbReference type="EMBL" id="QDT89267.1"/>
    </source>
</evidence>
<dbReference type="InterPro" id="IPR027558">
    <property type="entry name" value="Pre_pil_HX9DG_C"/>
</dbReference>
<dbReference type="PROSITE" id="PS00409">
    <property type="entry name" value="PROKAR_NTER_METHYL"/>
    <property type="match status" value="1"/>
</dbReference>
<dbReference type="PANTHER" id="PTHR30093">
    <property type="entry name" value="GENERAL SECRETION PATHWAY PROTEIN G"/>
    <property type="match status" value="1"/>
</dbReference>
<name>A0A517V8C8_9PLAN</name>
<dbReference type="EMBL" id="CP036343">
    <property type="protein sequence ID" value="QDT89267.1"/>
    <property type="molecule type" value="Genomic_DNA"/>
</dbReference>
<dbReference type="InterPro" id="IPR045584">
    <property type="entry name" value="Pilin-like"/>
</dbReference>
<dbReference type="KEGG" id="gax:Pan161_08950"/>
<dbReference type="Proteomes" id="UP000316855">
    <property type="component" value="Chromosome"/>
</dbReference>
<dbReference type="NCBIfam" id="TIGR02532">
    <property type="entry name" value="IV_pilin_GFxxxE"/>
    <property type="match status" value="1"/>
</dbReference>
<dbReference type="AlphaFoldDB" id="A0A517V8C8"/>
<keyword evidence="3" id="KW-1185">Reference proteome</keyword>
<feature type="domain" description="DUF1559" evidence="1">
    <location>
        <begin position="32"/>
        <end position="303"/>
    </location>
</feature>
<protein>
    <submittedName>
        <fullName evidence="2">Putative major pilin subunit</fullName>
    </submittedName>
</protein>
<dbReference type="RefSeq" id="WP_145224352.1">
    <property type="nucleotide sequence ID" value="NZ_CP036343.1"/>
</dbReference>
<dbReference type="Gene3D" id="3.30.700.10">
    <property type="entry name" value="Glycoprotein, Type 4 Pilin"/>
    <property type="match status" value="1"/>
</dbReference>
<accession>A0A517V8C8</accession>
<dbReference type="NCBIfam" id="TIGR04294">
    <property type="entry name" value="pre_pil_HX9DG"/>
    <property type="match status" value="1"/>
</dbReference>
<dbReference type="OrthoDB" id="248923at2"/>
<evidence type="ECO:0000259" key="1">
    <source>
        <dbReference type="Pfam" id="PF07596"/>
    </source>
</evidence>
<proteinExistence type="predicted"/>
<dbReference type="Pfam" id="PF07963">
    <property type="entry name" value="N_methyl"/>
    <property type="match status" value="1"/>
</dbReference>
<dbReference type="Pfam" id="PF07596">
    <property type="entry name" value="SBP_bac_10"/>
    <property type="match status" value="1"/>
</dbReference>
<dbReference type="InterPro" id="IPR012902">
    <property type="entry name" value="N_methyl_site"/>
</dbReference>
<organism evidence="2 3">
    <name type="scientific">Gimesia algae</name>
    <dbReference type="NCBI Taxonomy" id="2527971"/>
    <lineage>
        <taxon>Bacteria</taxon>
        <taxon>Pseudomonadati</taxon>
        <taxon>Planctomycetota</taxon>
        <taxon>Planctomycetia</taxon>
        <taxon>Planctomycetales</taxon>
        <taxon>Planctomycetaceae</taxon>
        <taxon>Gimesia</taxon>
    </lineage>
</organism>
<dbReference type="InterPro" id="IPR011453">
    <property type="entry name" value="DUF1559"/>
</dbReference>
<gene>
    <name evidence="2" type="ORF">Pan161_08950</name>
</gene>
<dbReference type="PANTHER" id="PTHR30093:SF2">
    <property type="entry name" value="TYPE II SECRETION SYSTEM PROTEIN H"/>
    <property type="match status" value="1"/>
</dbReference>
<evidence type="ECO:0000313" key="3">
    <source>
        <dbReference type="Proteomes" id="UP000316855"/>
    </source>
</evidence>